<dbReference type="PANTHER" id="PTHR20661:SF0">
    <property type="entry name" value="PHOSPHATIDYLINOSITOL-GLYCAN BIOSYNTHESIS CLASS W PROTEIN"/>
    <property type="match status" value="1"/>
</dbReference>
<keyword evidence="5" id="KW-0256">Endoplasmic reticulum</keyword>
<feature type="transmembrane region" description="Helical" evidence="5">
    <location>
        <begin position="21"/>
        <end position="41"/>
    </location>
</feature>
<evidence type="ECO:0000256" key="1">
    <source>
        <dbReference type="ARBA" id="ARBA00004141"/>
    </source>
</evidence>
<feature type="transmembrane region" description="Helical" evidence="5">
    <location>
        <begin position="414"/>
        <end position="437"/>
    </location>
</feature>
<dbReference type="PANTHER" id="PTHR20661">
    <property type="entry name" value="PHOSPHATIDYLINOSITOL-GLYCAN BIOSYNTHESIS CLASS W PROTEIN"/>
    <property type="match status" value="1"/>
</dbReference>
<comment type="pathway">
    <text evidence="5">Glycolipid biosynthesis; glycosylphosphatidylinositol-anchor biosynthesis.</text>
</comment>
<feature type="transmembrane region" description="Helical" evidence="5">
    <location>
        <begin position="341"/>
        <end position="361"/>
    </location>
</feature>
<feature type="transmembrane region" description="Helical" evidence="5">
    <location>
        <begin position="289"/>
        <end position="310"/>
    </location>
</feature>
<evidence type="ECO:0000313" key="8">
    <source>
        <dbReference type="WBParaSite" id="MCOS_0000609101-mRNA-1"/>
    </source>
</evidence>
<keyword evidence="5" id="KW-0337">GPI-anchor biosynthesis</keyword>
<feature type="transmembrane region" description="Helical" evidence="5">
    <location>
        <begin position="449"/>
        <end position="469"/>
    </location>
</feature>
<comment type="subcellular location">
    <subcellularLocation>
        <location evidence="5">Endoplasmic reticulum membrane</location>
        <topology evidence="5">Multi-pass membrane protein</topology>
    </subcellularLocation>
    <subcellularLocation>
        <location evidence="1">Membrane</location>
        <topology evidence="1">Multi-pass membrane protein</topology>
    </subcellularLocation>
</comment>
<feature type="transmembrane region" description="Helical" evidence="5">
    <location>
        <begin position="245"/>
        <end position="269"/>
    </location>
</feature>
<dbReference type="GO" id="GO:0032216">
    <property type="term" value="F:glucosaminyl-phosphatidylinositol O-acyltransferase activity"/>
    <property type="evidence" value="ECO:0007669"/>
    <property type="project" value="TreeGrafter"/>
</dbReference>
<gene>
    <name evidence="6" type="ORF">MCOS_LOCUS6092</name>
</gene>
<evidence type="ECO:0000256" key="2">
    <source>
        <dbReference type="ARBA" id="ARBA00022692"/>
    </source>
</evidence>
<name>A0A0R3UFZ6_MESCO</name>
<evidence type="ECO:0000256" key="3">
    <source>
        <dbReference type="ARBA" id="ARBA00022989"/>
    </source>
</evidence>
<dbReference type="GO" id="GO:0006506">
    <property type="term" value="P:GPI anchor biosynthetic process"/>
    <property type="evidence" value="ECO:0007669"/>
    <property type="project" value="UniProtKB-UniPathway"/>
</dbReference>
<dbReference type="GO" id="GO:0005789">
    <property type="term" value="C:endoplasmic reticulum membrane"/>
    <property type="evidence" value="ECO:0007669"/>
    <property type="project" value="UniProtKB-SubCell"/>
</dbReference>
<proteinExistence type="inferred from homology"/>
<dbReference type="Proteomes" id="UP000267029">
    <property type="component" value="Unassembled WGS sequence"/>
</dbReference>
<comment type="function">
    <text evidence="5">A acetyltransferase, which acetylates the inositol ring of phosphatidylinositol during biosynthesis of GPI-anchor.</text>
</comment>
<feature type="transmembrane region" description="Helical" evidence="5">
    <location>
        <begin position="177"/>
        <end position="194"/>
    </location>
</feature>
<keyword evidence="5" id="KW-0012">Acyltransferase</keyword>
<dbReference type="GO" id="GO:0072659">
    <property type="term" value="P:protein localization to plasma membrane"/>
    <property type="evidence" value="ECO:0007669"/>
    <property type="project" value="TreeGrafter"/>
</dbReference>
<evidence type="ECO:0000256" key="5">
    <source>
        <dbReference type="RuleBase" id="RU280819"/>
    </source>
</evidence>
<feature type="transmembrane region" description="Helical" evidence="5">
    <location>
        <begin position="142"/>
        <end position="165"/>
    </location>
</feature>
<evidence type="ECO:0000313" key="7">
    <source>
        <dbReference type="Proteomes" id="UP000267029"/>
    </source>
</evidence>
<dbReference type="InterPro" id="IPR009447">
    <property type="entry name" value="PIGW/GWT1"/>
</dbReference>
<dbReference type="AlphaFoldDB" id="A0A0R3UFZ6"/>
<evidence type="ECO:0000256" key="4">
    <source>
        <dbReference type="ARBA" id="ARBA00023136"/>
    </source>
</evidence>
<organism evidence="8">
    <name type="scientific">Mesocestoides corti</name>
    <name type="common">Flatworm</name>
    <dbReference type="NCBI Taxonomy" id="53468"/>
    <lineage>
        <taxon>Eukaryota</taxon>
        <taxon>Metazoa</taxon>
        <taxon>Spiralia</taxon>
        <taxon>Lophotrochozoa</taxon>
        <taxon>Platyhelminthes</taxon>
        <taxon>Cestoda</taxon>
        <taxon>Eucestoda</taxon>
        <taxon>Cyclophyllidea</taxon>
        <taxon>Mesocestoididae</taxon>
        <taxon>Mesocestoides</taxon>
    </lineage>
</organism>
<dbReference type="STRING" id="53468.A0A0R3UFZ6"/>
<keyword evidence="2 5" id="KW-0812">Transmembrane</keyword>
<keyword evidence="5" id="KW-0808">Transferase</keyword>
<comment type="similarity">
    <text evidence="5">Belongs to the PIGW family.</text>
</comment>
<reference evidence="6 7" key="2">
    <citation type="submission" date="2018-10" db="EMBL/GenBank/DDBJ databases">
        <authorList>
            <consortium name="Pathogen Informatics"/>
        </authorList>
    </citation>
    <scope>NUCLEOTIDE SEQUENCE [LARGE SCALE GENOMIC DNA]</scope>
</reference>
<feature type="transmembrane region" description="Helical" evidence="5">
    <location>
        <begin position="61"/>
        <end position="88"/>
    </location>
</feature>
<feature type="transmembrane region" description="Helical" evidence="5">
    <location>
        <begin position="214"/>
        <end position="233"/>
    </location>
</feature>
<dbReference type="EMBL" id="UXSR01005234">
    <property type="protein sequence ID" value="VDD80089.1"/>
    <property type="molecule type" value="Genomic_DNA"/>
</dbReference>
<keyword evidence="3 5" id="KW-1133">Transmembrane helix</keyword>
<evidence type="ECO:0000313" key="6">
    <source>
        <dbReference type="EMBL" id="VDD80089.1"/>
    </source>
</evidence>
<reference evidence="8" key="1">
    <citation type="submission" date="2017-02" db="UniProtKB">
        <authorList>
            <consortium name="WormBaseParasite"/>
        </authorList>
    </citation>
    <scope>IDENTIFICATION</scope>
</reference>
<feature type="transmembrane region" description="Helical" evidence="5">
    <location>
        <begin position="109"/>
        <end position="130"/>
    </location>
</feature>
<dbReference type="Pfam" id="PF06423">
    <property type="entry name" value="GWT1"/>
    <property type="match status" value="1"/>
</dbReference>
<dbReference type="EC" id="2.3.-.-" evidence="5"/>
<protein>
    <recommendedName>
        <fullName evidence="5">Phosphatidylinositol-glycan biosynthesis class W protein</fullName>
        <ecNumber evidence="5">2.3.-.-</ecNumber>
    </recommendedName>
</protein>
<dbReference type="WBParaSite" id="MCOS_0000609101-mRNA-1">
    <property type="protein sequence ID" value="MCOS_0000609101-mRNA-1"/>
    <property type="gene ID" value="MCOS_0000609101"/>
</dbReference>
<accession>A0A0R3UFZ6</accession>
<dbReference type="OrthoDB" id="15270at2759"/>
<feature type="transmembrane region" description="Helical" evidence="5">
    <location>
        <begin position="373"/>
        <end position="393"/>
    </location>
</feature>
<dbReference type="UniPathway" id="UPA00196"/>
<sequence length="485" mass="53167">MDAVRAEKHRQFVSGHTGGSAIEILGLFSAALAIGYVRLFFHGTSETVSIALDLLCTVVAFALPCTLLADYTLELVILTCSTACLVYLKLPSLRHCPTFHNAFSVWRRLLRAVVLFYTCVCIYAVDFPIFPRRFAKTETFGISLMDTGVGLIAIATGMSNVAFINDCRNRQSSLLKVIVKSTIPSLLLGAIRTLTVKTLGYPEHVSEYGIHWNFFITLALVRLGGFLCGYVVSGQSDFDAMNNTLVLALLAVCLHHFGLLVGLGWASRITNEISPADRESSLVLANAEGLLSLLGYLSLFLFGTVLSYFVHIHTDPNNRGSKVKFVCVQGKRTWIGETRKVATAVLGISALAFLVVALYGAGSVSRRLVNLPYIALQIGLMTFVMGVTLLWVFHNQPGEYKVTNKKDLFSLVTIVSDNSFAYFLISNVVTGLLNMFIDTLVIAELQPAWFSTACQFLLLTAYVVVCPLITRTLSFLPLSPMRVKG</sequence>
<keyword evidence="7" id="KW-1185">Reference proteome</keyword>
<keyword evidence="4 5" id="KW-0472">Membrane</keyword>